<proteinExistence type="predicted"/>
<gene>
    <name evidence="1" type="ORF">FOC37_09240</name>
</gene>
<dbReference type="Proteomes" id="UP000424966">
    <property type="component" value="Chromosome"/>
</dbReference>
<name>A0ABX6F7R5_YERIN</name>
<evidence type="ECO:0000313" key="1">
    <source>
        <dbReference type="EMBL" id="QGR70545.1"/>
    </source>
</evidence>
<keyword evidence="2" id="KW-1185">Reference proteome</keyword>
<dbReference type="RefSeq" id="WP_050413729.1">
    <property type="nucleotide sequence ID" value="NZ_CABHXO010000041.1"/>
</dbReference>
<sequence>MSVALDSLKGTQDRLVAKTGFNELGRFLNLAKLRAQIPSAAGQIVFVASSYSTTVIQKHTAGGFFESFDNTSALPDDGGIVIKPATG</sequence>
<protein>
    <submittedName>
        <fullName evidence="1">Uncharacterized protein</fullName>
    </submittedName>
</protein>
<evidence type="ECO:0000313" key="2">
    <source>
        <dbReference type="Proteomes" id="UP000424966"/>
    </source>
</evidence>
<dbReference type="GeneID" id="58046444"/>
<accession>A0ABX6F7R5</accession>
<reference evidence="1 2" key="1">
    <citation type="submission" date="2019-11" db="EMBL/GenBank/DDBJ databases">
        <title>FDA dAtabase for Regulatory Grade micrObial Sequences (FDA-ARGOS): Supporting development and validation of Infectious Disease Dx tests.</title>
        <authorList>
            <person name="Patel R."/>
            <person name="Rucinski S."/>
            <person name="Tallon L."/>
            <person name="Sadzewicz L."/>
            <person name="Vavikolanu K."/>
            <person name="Mehta A."/>
            <person name="Aluvathingal J."/>
            <person name="Nadendla S."/>
            <person name="Nandy P."/>
            <person name="Geyer C."/>
            <person name="Yan Y."/>
            <person name="Sichtig H."/>
        </authorList>
    </citation>
    <scope>NUCLEOTIDE SEQUENCE [LARGE SCALE GENOMIC DNA]</scope>
    <source>
        <strain evidence="1 2">FDAARGOS_729</strain>
    </source>
</reference>
<dbReference type="EMBL" id="CP046294">
    <property type="protein sequence ID" value="QGR70545.1"/>
    <property type="molecule type" value="Genomic_DNA"/>
</dbReference>
<organism evidence="1 2">
    <name type="scientific">Yersinia intermedia</name>
    <dbReference type="NCBI Taxonomy" id="631"/>
    <lineage>
        <taxon>Bacteria</taxon>
        <taxon>Pseudomonadati</taxon>
        <taxon>Pseudomonadota</taxon>
        <taxon>Gammaproteobacteria</taxon>
        <taxon>Enterobacterales</taxon>
        <taxon>Yersiniaceae</taxon>
        <taxon>Yersinia</taxon>
    </lineage>
</organism>